<dbReference type="NCBIfam" id="TIGR01307">
    <property type="entry name" value="pgm_bpd_ind"/>
    <property type="match status" value="1"/>
</dbReference>
<dbReference type="InterPro" id="IPR006124">
    <property type="entry name" value="Metalloenzyme"/>
</dbReference>
<evidence type="ECO:0000256" key="11">
    <source>
        <dbReference type="PIRSR" id="PIRSR001492-1"/>
    </source>
</evidence>
<dbReference type="GO" id="GO:0005829">
    <property type="term" value="C:cytosol"/>
    <property type="evidence" value="ECO:0007669"/>
    <property type="project" value="TreeGrafter"/>
</dbReference>
<dbReference type="GO" id="GO:0006007">
    <property type="term" value="P:glucose catabolic process"/>
    <property type="evidence" value="ECO:0007669"/>
    <property type="project" value="InterPro"/>
</dbReference>
<dbReference type="Pfam" id="PF01676">
    <property type="entry name" value="Metalloenzyme"/>
    <property type="match status" value="1"/>
</dbReference>
<dbReference type="Gene3D" id="3.40.720.10">
    <property type="entry name" value="Alkaline Phosphatase, subunit A"/>
    <property type="match status" value="1"/>
</dbReference>
<organism evidence="16 17">
    <name type="scientific">Candidatus Berkelbacteria bacterium CG_4_10_14_0_2_um_filter_35_9_33_12</name>
    <dbReference type="NCBI Taxonomy" id="1974499"/>
    <lineage>
        <taxon>Bacteria</taxon>
        <taxon>Candidatus Berkelbacteria</taxon>
    </lineage>
</organism>
<dbReference type="EC" id="5.4.2.12" evidence="9 10"/>
<evidence type="ECO:0000313" key="16">
    <source>
        <dbReference type="EMBL" id="PJA20377.1"/>
    </source>
</evidence>
<keyword evidence="8 9" id="KW-0413">Isomerase</keyword>
<feature type="binding site" evidence="9 13">
    <location>
        <position position="10"/>
    </location>
    <ligand>
        <name>Mn(2+)</name>
        <dbReference type="ChEBI" id="CHEBI:29035"/>
        <label>2</label>
    </ligand>
</feature>
<feature type="binding site" evidence="9 12">
    <location>
        <begin position="151"/>
        <end position="152"/>
    </location>
    <ligand>
        <name>substrate</name>
    </ligand>
</feature>
<comment type="caution">
    <text evidence="16">The sequence shown here is derived from an EMBL/GenBank/DDBJ whole genome shotgun (WGS) entry which is preliminary data.</text>
</comment>
<gene>
    <name evidence="9" type="primary">gpmI</name>
    <name evidence="16" type="ORF">COX60_01875</name>
</gene>
<dbReference type="InterPro" id="IPR036646">
    <property type="entry name" value="PGAM_B_sf"/>
</dbReference>
<feature type="binding site" evidence="9 12">
    <location>
        <position position="183"/>
    </location>
    <ligand>
        <name>substrate</name>
    </ligand>
</feature>
<feature type="binding site" evidence="9 13">
    <location>
        <position position="443"/>
    </location>
    <ligand>
        <name>Mn(2+)</name>
        <dbReference type="ChEBI" id="CHEBI:29035"/>
        <label>2</label>
    </ligand>
</feature>
<name>A0A2M7W408_9BACT</name>
<evidence type="ECO:0000256" key="12">
    <source>
        <dbReference type="PIRSR" id="PIRSR001492-2"/>
    </source>
</evidence>
<dbReference type="Pfam" id="PF06415">
    <property type="entry name" value="iPGM_N"/>
    <property type="match status" value="1"/>
</dbReference>
<dbReference type="SUPFAM" id="SSF64158">
    <property type="entry name" value="2,3-Bisphosphoglycerate-independent phosphoglycerate mutase, substrate-binding domain"/>
    <property type="match status" value="1"/>
</dbReference>
<comment type="cofactor">
    <cofactor evidence="9">
        <name>Mn(2+)</name>
        <dbReference type="ChEBI" id="CHEBI:29035"/>
    </cofactor>
    <text evidence="9">Binds 2 manganese ions per subunit.</text>
</comment>
<dbReference type="PANTHER" id="PTHR31637:SF0">
    <property type="entry name" value="2,3-BISPHOSPHOGLYCERATE-INDEPENDENT PHOSPHOGLYCERATE MUTASE"/>
    <property type="match status" value="1"/>
</dbReference>
<proteinExistence type="inferred from homology"/>
<dbReference type="Gene3D" id="3.40.1450.10">
    <property type="entry name" value="BPG-independent phosphoglycerate mutase, domain B"/>
    <property type="match status" value="1"/>
</dbReference>
<keyword evidence="6 9" id="KW-0324">Glycolysis</keyword>
<feature type="binding site" evidence="9 12">
    <location>
        <position position="189"/>
    </location>
    <ligand>
        <name>substrate</name>
    </ligand>
</feature>
<comment type="pathway">
    <text evidence="3 9">Carbohydrate degradation; glycolysis; pyruvate from D-glyceraldehyde 3-phosphate: step 3/5.</text>
</comment>
<evidence type="ECO:0000256" key="5">
    <source>
        <dbReference type="ARBA" id="ARBA00022723"/>
    </source>
</evidence>
<dbReference type="FunFam" id="3.40.1450.10:FF:000002">
    <property type="entry name" value="2,3-bisphosphoglycerate-independent phosphoglycerate mutase"/>
    <property type="match status" value="1"/>
</dbReference>
<dbReference type="InterPro" id="IPR005995">
    <property type="entry name" value="Pgm_bpd_ind"/>
</dbReference>
<comment type="similarity">
    <text evidence="4 9">Belongs to the BPG-independent phosphoglycerate mutase family.</text>
</comment>
<feature type="binding site" evidence="9 13">
    <location>
        <position position="461"/>
    </location>
    <ligand>
        <name>Mn(2+)</name>
        <dbReference type="ChEBI" id="CHEBI:29035"/>
        <label>1</label>
    </ligand>
</feature>
<dbReference type="HAMAP" id="MF_01038">
    <property type="entry name" value="GpmI"/>
    <property type="match status" value="1"/>
</dbReference>
<comment type="catalytic activity">
    <reaction evidence="1 9">
        <text>(2R)-2-phosphoglycerate = (2R)-3-phosphoglycerate</text>
        <dbReference type="Rhea" id="RHEA:15901"/>
        <dbReference type="ChEBI" id="CHEBI:58272"/>
        <dbReference type="ChEBI" id="CHEBI:58289"/>
        <dbReference type="EC" id="5.4.2.12"/>
    </reaction>
</comment>
<evidence type="ECO:0000256" key="2">
    <source>
        <dbReference type="ARBA" id="ARBA00002315"/>
    </source>
</evidence>
<dbReference type="CDD" id="cd16010">
    <property type="entry name" value="iPGM"/>
    <property type="match status" value="1"/>
</dbReference>
<protein>
    <recommendedName>
        <fullName evidence="9 10">2,3-bisphosphoglycerate-independent phosphoglycerate mutase</fullName>
        <shortName evidence="9">BPG-independent PGAM</shortName>
        <shortName evidence="9">Phosphoglyceromutase</shortName>
        <shortName evidence="9">iPGM</shortName>
        <ecNumber evidence="9 10">5.4.2.12</ecNumber>
    </recommendedName>
</protein>
<evidence type="ECO:0000259" key="15">
    <source>
        <dbReference type="Pfam" id="PF06415"/>
    </source>
</evidence>
<feature type="binding site" evidence="9 12">
    <location>
        <position position="121"/>
    </location>
    <ligand>
        <name>substrate</name>
    </ligand>
</feature>
<evidence type="ECO:0000256" key="7">
    <source>
        <dbReference type="ARBA" id="ARBA00023211"/>
    </source>
</evidence>
<comment type="subunit">
    <text evidence="9">Monomer.</text>
</comment>
<dbReference type="AlphaFoldDB" id="A0A2M7W408"/>
<feature type="binding site" evidence="9 13">
    <location>
        <position position="442"/>
    </location>
    <ligand>
        <name>Mn(2+)</name>
        <dbReference type="ChEBI" id="CHEBI:29035"/>
        <label>2</label>
    </ligand>
</feature>
<evidence type="ECO:0000256" key="1">
    <source>
        <dbReference type="ARBA" id="ARBA00000370"/>
    </source>
</evidence>
<feature type="binding site" evidence="9 13">
    <location>
        <position position="401"/>
    </location>
    <ligand>
        <name>Mn(2+)</name>
        <dbReference type="ChEBI" id="CHEBI:29035"/>
        <label>1</label>
    </ligand>
</feature>
<evidence type="ECO:0000256" key="3">
    <source>
        <dbReference type="ARBA" id="ARBA00004798"/>
    </source>
</evidence>
<feature type="binding site" evidence="9 13">
    <location>
        <position position="405"/>
    </location>
    <ligand>
        <name>Mn(2+)</name>
        <dbReference type="ChEBI" id="CHEBI:29035"/>
        <label>1</label>
    </ligand>
</feature>
<evidence type="ECO:0000313" key="17">
    <source>
        <dbReference type="Proteomes" id="UP000230137"/>
    </source>
</evidence>
<dbReference type="InterPro" id="IPR017850">
    <property type="entry name" value="Alkaline_phosphatase_core_sf"/>
</dbReference>
<sequence>MKKTVLIILDGLGISPDKIGNALLNAKTPGLNFLTKNCPTTLLQASGEAVGLPWGEMGNSEVGHTNLGTGRVVLQDYPLISKSIENNSFYEKSVLKEMVNFVKKNKSNLHILGIGSDGGVHGHIDHIIAGLELAKRNDLKNVFVHIFSDGRDSSPKVLKKFLDKINNACQTLGVGKIATVVGRYYAMDRDKNWDRTKIAYDLITQLVGNKYPDYLTAIDNQYRKRKSDEFLESCVLEGAEAVKNNDALFITNFRCDRIIQLAKAFTDDNFIGFKRTKIPNLYVAGMVLYQEKIKINPIFSPIDLNNPAINPLTNPLGKIISEHRLTQARISETEKFAHVTYFFNAGEKPPFRGEKQILVPSLKVSSYDKKPDMSIAGVVTKILAEVASEKDFVLINFANPDMVGHSGNLSATIQAVECVDSALIKVVNAMLAKDYFVIITADHGNCEEMINAKTGEINKEHSVSPVPLILVDQIKHIELENSNSGLIKLTNRQPIGLLADVAPTILEILEINKPVEMTGQSLKGMI</sequence>
<evidence type="ECO:0000256" key="4">
    <source>
        <dbReference type="ARBA" id="ARBA00008819"/>
    </source>
</evidence>
<feature type="domain" description="BPG-independent PGAM N-terminal" evidence="15">
    <location>
        <begin position="80"/>
        <end position="290"/>
    </location>
</feature>
<accession>A0A2M7W408</accession>
<feature type="binding site" evidence="9 12">
    <location>
        <begin position="254"/>
        <end position="257"/>
    </location>
    <ligand>
        <name>substrate</name>
    </ligand>
</feature>
<dbReference type="GO" id="GO:0004619">
    <property type="term" value="F:phosphoglycerate mutase activity"/>
    <property type="evidence" value="ECO:0007669"/>
    <property type="project" value="UniProtKB-UniRule"/>
</dbReference>
<feature type="binding site" evidence="9 13">
    <location>
        <position position="60"/>
    </location>
    <ligand>
        <name>Mn(2+)</name>
        <dbReference type="ChEBI" id="CHEBI:29035"/>
        <label>2</label>
    </ligand>
</feature>
<evidence type="ECO:0000259" key="14">
    <source>
        <dbReference type="Pfam" id="PF01676"/>
    </source>
</evidence>
<dbReference type="SUPFAM" id="SSF53649">
    <property type="entry name" value="Alkaline phosphatase-like"/>
    <property type="match status" value="1"/>
</dbReference>
<dbReference type="PANTHER" id="PTHR31637">
    <property type="entry name" value="2,3-BISPHOSPHOGLYCERATE-INDEPENDENT PHOSPHOGLYCERATE MUTASE"/>
    <property type="match status" value="1"/>
</dbReference>
<dbReference type="InterPro" id="IPR011258">
    <property type="entry name" value="BPG-indep_PGM_N"/>
</dbReference>
<dbReference type="PIRSF" id="PIRSF001492">
    <property type="entry name" value="IPGAM"/>
    <property type="match status" value="1"/>
</dbReference>
<dbReference type="GO" id="GO:0006096">
    <property type="term" value="P:glycolytic process"/>
    <property type="evidence" value="ECO:0007669"/>
    <property type="project" value="UniProtKB-UniRule"/>
</dbReference>
<reference evidence="17" key="1">
    <citation type="submission" date="2017-09" db="EMBL/GenBank/DDBJ databases">
        <title>Depth-based differentiation of microbial function through sediment-hosted aquifers and enrichment of novel symbionts in the deep terrestrial subsurface.</title>
        <authorList>
            <person name="Probst A.J."/>
            <person name="Ladd B."/>
            <person name="Jarett J.K."/>
            <person name="Geller-Mcgrath D.E."/>
            <person name="Sieber C.M.K."/>
            <person name="Emerson J.B."/>
            <person name="Anantharaman K."/>
            <person name="Thomas B.C."/>
            <person name="Malmstrom R."/>
            <person name="Stieglmeier M."/>
            <person name="Klingl A."/>
            <person name="Woyke T."/>
            <person name="Ryan C.M."/>
            <person name="Banfield J.F."/>
        </authorList>
    </citation>
    <scope>NUCLEOTIDE SEQUENCE [LARGE SCALE GENOMIC DNA]</scope>
</reference>
<dbReference type="EMBL" id="PFQF01000029">
    <property type="protein sequence ID" value="PJA20377.1"/>
    <property type="molecule type" value="Genomic_DNA"/>
</dbReference>
<feature type="active site" description="Phosphoserine intermediate" evidence="9 11">
    <location>
        <position position="60"/>
    </location>
</feature>
<dbReference type="GO" id="GO:0030145">
    <property type="term" value="F:manganese ion binding"/>
    <property type="evidence" value="ECO:0007669"/>
    <property type="project" value="UniProtKB-UniRule"/>
</dbReference>
<dbReference type="UniPathway" id="UPA00109">
    <property type="reaction ID" value="UER00186"/>
</dbReference>
<dbReference type="Proteomes" id="UP000230137">
    <property type="component" value="Unassembled WGS sequence"/>
</dbReference>
<feature type="domain" description="Metalloenzyme" evidence="14">
    <location>
        <begin position="2"/>
        <end position="512"/>
    </location>
</feature>
<keyword evidence="5 9" id="KW-0479">Metal-binding</keyword>
<evidence type="ECO:0000256" key="6">
    <source>
        <dbReference type="ARBA" id="ARBA00023152"/>
    </source>
</evidence>
<comment type="function">
    <text evidence="2 9">Catalyzes the interconversion of 2-phosphoglycerate and 3-phosphoglycerate.</text>
</comment>
<evidence type="ECO:0000256" key="8">
    <source>
        <dbReference type="ARBA" id="ARBA00023235"/>
    </source>
</evidence>
<evidence type="ECO:0000256" key="9">
    <source>
        <dbReference type="HAMAP-Rule" id="MF_01038"/>
    </source>
</evidence>
<evidence type="ECO:0000256" key="13">
    <source>
        <dbReference type="PIRSR" id="PIRSR001492-3"/>
    </source>
</evidence>
<keyword evidence="7 9" id="KW-0464">Manganese</keyword>
<feature type="binding site" evidence="9 12">
    <location>
        <position position="335"/>
    </location>
    <ligand>
        <name>substrate</name>
    </ligand>
</feature>
<evidence type="ECO:0000256" key="10">
    <source>
        <dbReference type="NCBIfam" id="TIGR01307"/>
    </source>
</evidence>